<reference evidence="2" key="1">
    <citation type="submission" date="2021-01" db="EMBL/GenBank/DDBJ databases">
        <authorList>
            <person name="Corre E."/>
            <person name="Pelletier E."/>
            <person name="Niang G."/>
            <person name="Scheremetjew M."/>
            <person name="Finn R."/>
            <person name="Kale V."/>
            <person name="Holt S."/>
            <person name="Cochrane G."/>
            <person name="Meng A."/>
            <person name="Brown T."/>
            <person name="Cohen L."/>
        </authorList>
    </citation>
    <scope>NUCLEOTIDE SEQUENCE</scope>
    <source>
        <strain evidence="2">RCC3387</strain>
    </source>
</reference>
<accession>A0A6V0E4Q3</accession>
<feature type="transmembrane region" description="Helical" evidence="1">
    <location>
        <begin position="90"/>
        <end position="110"/>
    </location>
</feature>
<gene>
    <name evidence="2" type="ORF">BRAN1462_LOCUS34759</name>
</gene>
<sequence length="228" mass="25365">MASHQRSLGECLLCVPLRYGVGLIALANCVYALLCVCQIFLDDVRLQSGGYNPNTRHIQTVVGVAGVLFAPLGLLGAFDNKVTWLRMFYYYQVAKLVVLGLAFASDLVALRVCESWVRSLEASVHPNPALYAASRQGLCEMARFYYVVGFLVDFGVNWYFAYATRDLFARLDANPAFMIRFGSEGDHLAPGSANHTQVTYYDEAMGEPVKLLGPTTYRTSELFGRDRF</sequence>
<keyword evidence="1" id="KW-0472">Membrane</keyword>
<name>A0A6V0E4Q3_9DINO</name>
<organism evidence="2">
    <name type="scientific">Zooxanthella nutricula</name>
    <dbReference type="NCBI Taxonomy" id="1333877"/>
    <lineage>
        <taxon>Eukaryota</taxon>
        <taxon>Sar</taxon>
        <taxon>Alveolata</taxon>
        <taxon>Dinophyceae</taxon>
        <taxon>Peridiniales</taxon>
        <taxon>Peridiniales incertae sedis</taxon>
        <taxon>Zooxanthella</taxon>
    </lineage>
</organism>
<proteinExistence type="predicted"/>
<keyword evidence="1" id="KW-0812">Transmembrane</keyword>
<dbReference type="EMBL" id="HBGW01054746">
    <property type="protein sequence ID" value="CAD9591642.1"/>
    <property type="molecule type" value="Transcribed_RNA"/>
</dbReference>
<keyword evidence="1" id="KW-1133">Transmembrane helix</keyword>
<dbReference type="AlphaFoldDB" id="A0A6V0E4Q3"/>
<feature type="transmembrane region" description="Helical" evidence="1">
    <location>
        <begin position="21"/>
        <end position="41"/>
    </location>
</feature>
<evidence type="ECO:0000313" key="2">
    <source>
        <dbReference type="EMBL" id="CAD9591642.1"/>
    </source>
</evidence>
<evidence type="ECO:0000256" key="1">
    <source>
        <dbReference type="SAM" id="Phobius"/>
    </source>
</evidence>
<protein>
    <submittedName>
        <fullName evidence="2">Uncharacterized protein</fullName>
    </submittedName>
</protein>
<feature type="transmembrane region" description="Helical" evidence="1">
    <location>
        <begin position="61"/>
        <end position="78"/>
    </location>
</feature>
<feature type="transmembrane region" description="Helical" evidence="1">
    <location>
        <begin position="144"/>
        <end position="162"/>
    </location>
</feature>